<dbReference type="GO" id="GO:0003700">
    <property type="term" value="F:DNA-binding transcription factor activity"/>
    <property type="evidence" value="ECO:0007669"/>
    <property type="project" value="TreeGrafter"/>
</dbReference>
<keyword evidence="2" id="KW-0238">DNA-binding</keyword>
<protein>
    <submittedName>
        <fullName evidence="6">Unannotated protein</fullName>
    </submittedName>
</protein>
<evidence type="ECO:0000256" key="1">
    <source>
        <dbReference type="ARBA" id="ARBA00023015"/>
    </source>
</evidence>
<evidence type="ECO:0000259" key="5">
    <source>
        <dbReference type="PROSITE" id="PS51078"/>
    </source>
</evidence>
<evidence type="ECO:0000256" key="2">
    <source>
        <dbReference type="ARBA" id="ARBA00023125"/>
    </source>
</evidence>
<accession>A0A6J7A7X9</accession>
<feature type="domain" description="IclR-ED" evidence="5">
    <location>
        <begin position="71"/>
        <end position="253"/>
    </location>
</feature>
<dbReference type="InterPro" id="IPR050707">
    <property type="entry name" value="HTH_MetabolicPath_Reg"/>
</dbReference>
<dbReference type="SUPFAM" id="SSF46785">
    <property type="entry name" value="Winged helix' DNA-binding domain"/>
    <property type="match status" value="1"/>
</dbReference>
<evidence type="ECO:0000313" key="6">
    <source>
        <dbReference type="EMBL" id="CAB4828678.1"/>
    </source>
</evidence>
<dbReference type="InterPro" id="IPR014757">
    <property type="entry name" value="Tscrpt_reg_IclR_C"/>
</dbReference>
<dbReference type="Pfam" id="PF01614">
    <property type="entry name" value="IclR_C"/>
    <property type="match status" value="1"/>
</dbReference>
<keyword evidence="3" id="KW-0804">Transcription</keyword>
<dbReference type="PROSITE" id="PS51078">
    <property type="entry name" value="ICLR_ED"/>
    <property type="match status" value="1"/>
</dbReference>
<dbReference type="InterPro" id="IPR029016">
    <property type="entry name" value="GAF-like_dom_sf"/>
</dbReference>
<dbReference type="AlphaFoldDB" id="A0A6J7A7X9"/>
<dbReference type="GO" id="GO:0003677">
    <property type="term" value="F:DNA binding"/>
    <property type="evidence" value="ECO:0007669"/>
    <property type="project" value="UniProtKB-KW"/>
</dbReference>
<name>A0A6J7A7X9_9ZZZZ</name>
<feature type="domain" description="HTH iclR-type" evidence="4">
    <location>
        <begin position="8"/>
        <end position="70"/>
    </location>
</feature>
<dbReference type="Pfam" id="PF09339">
    <property type="entry name" value="HTH_IclR"/>
    <property type="match status" value="1"/>
</dbReference>
<dbReference type="EMBL" id="CAFABF010000035">
    <property type="protein sequence ID" value="CAB4828678.1"/>
    <property type="molecule type" value="Genomic_DNA"/>
</dbReference>
<proteinExistence type="predicted"/>
<keyword evidence="1" id="KW-0805">Transcription regulation</keyword>
<dbReference type="PANTHER" id="PTHR30136:SF24">
    <property type="entry name" value="HTH-TYPE TRANSCRIPTIONAL REPRESSOR ALLR"/>
    <property type="match status" value="1"/>
</dbReference>
<dbReference type="Gene3D" id="1.10.10.10">
    <property type="entry name" value="Winged helix-like DNA-binding domain superfamily/Winged helix DNA-binding domain"/>
    <property type="match status" value="1"/>
</dbReference>
<sequence>MTLKVSQSGALGNGLEVLETVCADPNGLGVSEVARITNLDKGNVHRILRSLEIRGYVEQNATSKKYRASSHVLSLARSVLRGLDIIGLARPVMRDLSIESGESVHLAQRTRFGGVYVAQERQRGRITIETEIGASPIIHATATGKALLCFEEWEIIESLLAKPLVKFTETTIHTIEDFKSELIQVRERGYAIDNEELTDDVRCAAAPIFDFSGTVIACVGMSGPSSRIEFERLSVMGQMVSDAAKEITRKAGGHYPLMGSAHLQTT</sequence>
<dbReference type="InterPro" id="IPR005471">
    <property type="entry name" value="Tscrpt_reg_IclR_N"/>
</dbReference>
<gene>
    <name evidence="6" type="ORF">UFOPK3167_00803</name>
</gene>
<dbReference type="InterPro" id="IPR036390">
    <property type="entry name" value="WH_DNA-bd_sf"/>
</dbReference>
<dbReference type="InterPro" id="IPR036388">
    <property type="entry name" value="WH-like_DNA-bd_sf"/>
</dbReference>
<dbReference type="GO" id="GO:0045892">
    <property type="term" value="P:negative regulation of DNA-templated transcription"/>
    <property type="evidence" value="ECO:0007669"/>
    <property type="project" value="TreeGrafter"/>
</dbReference>
<reference evidence="6" key="1">
    <citation type="submission" date="2020-05" db="EMBL/GenBank/DDBJ databases">
        <authorList>
            <person name="Chiriac C."/>
            <person name="Salcher M."/>
            <person name="Ghai R."/>
            <person name="Kavagutti S V."/>
        </authorList>
    </citation>
    <scope>NUCLEOTIDE SEQUENCE</scope>
</reference>
<dbReference type="PANTHER" id="PTHR30136">
    <property type="entry name" value="HELIX-TURN-HELIX TRANSCRIPTIONAL REGULATOR, ICLR FAMILY"/>
    <property type="match status" value="1"/>
</dbReference>
<dbReference type="PROSITE" id="PS51077">
    <property type="entry name" value="HTH_ICLR"/>
    <property type="match status" value="1"/>
</dbReference>
<dbReference type="Gene3D" id="3.30.450.40">
    <property type="match status" value="1"/>
</dbReference>
<organism evidence="6">
    <name type="scientific">freshwater metagenome</name>
    <dbReference type="NCBI Taxonomy" id="449393"/>
    <lineage>
        <taxon>unclassified sequences</taxon>
        <taxon>metagenomes</taxon>
        <taxon>ecological metagenomes</taxon>
    </lineage>
</organism>
<evidence type="ECO:0000259" key="4">
    <source>
        <dbReference type="PROSITE" id="PS51077"/>
    </source>
</evidence>
<dbReference type="SUPFAM" id="SSF55781">
    <property type="entry name" value="GAF domain-like"/>
    <property type="match status" value="1"/>
</dbReference>
<dbReference type="SMART" id="SM00346">
    <property type="entry name" value="HTH_ICLR"/>
    <property type="match status" value="1"/>
</dbReference>
<evidence type="ECO:0000256" key="3">
    <source>
        <dbReference type="ARBA" id="ARBA00023163"/>
    </source>
</evidence>